<dbReference type="SUPFAM" id="SSF54001">
    <property type="entry name" value="Cysteine proteinases"/>
    <property type="match status" value="1"/>
</dbReference>
<dbReference type="Pfam" id="PF05257">
    <property type="entry name" value="CHAP"/>
    <property type="match status" value="1"/>
</dbReference>
<evidence type="ECO:0000313" key="5">
    <source>
        <dbReference type="EMBL" id="BAQ24998.1"/>
    </source>
</evidence>
<dbReference type="SMART" id="SM00257">
    <property type="entry name" value="LysM"/>
    <property type="match status" value="1"/>
</dbReference>
<feature type="domain" description="Peptidase C51" evidence="3">
    <location>
        <begin position="86"/>
        <end position="210"/>
    </location>
</feature>
<reference evidence="5 6" key="1">
    <citation type="journal article" date="2016" name="Microbiol. Immunol.">
        <title>Complete genome sequence of Streptococcus troglodytae TKU31 isolated from the oral cavity of a chimpanzee (Pan troglodytes).</title>
        <authorList>
            <person name="Okamoto M."/>
            <person name="Naito M."/>
            <person name="Miyanohara M."/>
            <person name="Imai S."/>
            <person name="Nomura Y."/>
            <person name="Saito W."/>
            <person name="Momoi Y."/>
            <person name="Takada K."/>
            <person name="Miyabe-Nishiwaki T."/>
            <person name="Tomonaga M."/>
            <person name="Hanada N."/>
        </authorList>
    </citation>
    <scope>NUCLEOTIDE SEQUENCE [LARGE SCALE GENOMIC DNA]</scope>
    <source>
        <strain evidence="6">TKU 31</strain>
    </source>
</reference>
<dbReference type="Gene3D" id="3.10.350.10">
    <property type="entry name" value="LysM domain"/>
    <property type="match status" value="1"/>
</dbReference>
<sequence length="212" mass="22473">MKKQFLEKAAFTVAATAATVVLGNKMADADTYTLQEGDSFFSVAQRYHMDAYELASMNGKDITSLILPGQTLTVNGSAAPDDSQAAASADTAQATTETNDANANNYPVGQCTWGVKAVATWAGDWWGNGGDWASSASAQGYTVGNTPAVGSIMCWTDGGYGHVAYVTAVGEDGKVQVLESNYKDQQWVDNYRGWFDPNNSGTPGSVSYIYPN</sequence>
<keyword evidence="2" id="KW-0378">Hydrolase</keyword>
<protein>
    <submittedName>
        <fullName evidence="5">Secreted 45 kd protein</fullName>
    </submittedName>
</protein>
<dbReference type="PROSITE" id="PS51782">
    <property type="entry name" value="LYSM"/>
    <property type="match status" value="1"/>
</dbReference>
<dbReference type="SUPFAM" id="SSF54106">
    <property type="entry name" value="LysM domain"/>
    <property type="match status" value="1"/>
</dbReference>
<dbReference type="Gene3D" id="3.90.1720.10">
    <property type="entry name" value="endopeptidase domain like (from Nostoc punctiforme)"/>
    <property type="match status" value="1"/>
</dbReference>
<dbReference type="InterPro" id="IPR007921">
    <property type="entry name" value="CHAP_dom"/>
</dbReference>
<dbReference type="EMBL" id="AP014612">
    <property type="protein sequence ID" value="BAQ24998.1"/>
    <property type="molecule type" value="Genomic_DNA"/>
</dbReference>
<dbReference type="AlphaFoldDB" id="A0A1L7LLL0"/>
<organism evidence="5 6">
    <name type="scientific">Streptococcus troglodytae</name>
    <dbReference type="NCBI Taxonomy" id="1111760"/>
    <lineage>
        <taxon>Bacteria</taxon>
        <taxon>Bacillati</taxon>
        <taxon>Bacillota</taxon>
        <taxon>Bacilli</taxon>
        <taxon>Lactobacillales</taxon>
        <taxon>Streptococcaceae</taxon>
        <taxon>Streptococcus</taxon>
    </lineage>
</organism>
<dbReference type="InterPro" id="IPR038765">
    <property type="entry name" value="Papain-like_cys_pep_sf"/>
</dbReference>
<dbReference type="PROSITE" id="PS50911">
    <property type="entry name" value="CHAP"/>
    <property type="match status" value="1"/>
</dbReference>
<keyword evidence="6" id="KW-1185">Reference proteome</keyword>
<gene>
    <name evidence="5" type="ORF">SRT_17370</name>
</gene>
<accession>A0A1L7LLL0</accession>
<dbReference type="InterPro" id="IPR018392">
    <property type="entry name" value="LysM"/>
</dbReference>
<dbReference type="Pfam" id="PF01476">
    <property type="entry name" value="LysM"/>
    <property type="match status" value="1"/>
</dbReference>
<feature type="domain" description="LysM" evidence="4">
    <location>
        <begin position="30"/>
        <end position="74"/>
    </location>
</feature>
<evidence type="ECO:0000259" key="4">
    <source>
        <dbReference type="PROSITE" id="PS51782"/>
    </source>
</evidence>
<dbReference type="RefSeq" id="WP_128833766.1">
    <property type="nucleotide sequence ID" value="NZ_AP014612.1"/>
</dbReference>
<evidence type="ECO:0000313" key="6">
    <source>
        <dbReference type="Proteomes" id="UP000217758"/>
    </source>
</evidence>
<evidence type="ECO:0000259" key="3">
    <source>
        <dbReference type="PROSITE" id="PS50911"/>
    </source>
</evidence>
<evidence type="ECO:0000256" key="1">
    <source>
        <dbReference type="ARBA" id="ARBA00022729"/>
    </source>
</evidence>
<dbReference type="Proteomes" id="UP000217758">
    <property type="component" value="Chromosome"/>
</dbReference>
<dbReference type="KEGG" id="strg:SRT_17370"/>
<dbReference type="InterPro" id="IPR036779">
    <property type="entry name" value="LysM_dom_sf"/>
</dbReference>
<name>A0A1L7LLL0_9STRE</name>
<proteinExistence type="predicted"/>
<evidence type="ECO:0000256" key="2">
    <source>
        <dbReference type="ARBA" id="ARBA00022801"/>
    </source>
</evidence>
<dbReference type="CDD" id="cd00118">
    <property type="entry name" value="LysM"/>
    <property type="match status" value="1"/>
</dbReference>
<keyword evidence="1" id="KW-0732">Signal</keyword>
<dbReference type="GO" id="GO:0016787">
    <property type="term" value="F:hydrolase activity"/>
    <property type="evidence" value="ECO:0007669"/>
    <property type="project" value="UniProtKB-KW"/>
</dbReference>